<feature type="compositionally biased region" description="Basic and acidic residues" evidence="1">
    <location>
        <begin position="43"/>
        <end position="54"/>
    </location>
</feature>
<feature type="region of interest" description="Disordered" evidence="1">
    <location>
        <begin position="216"/>
        <end position="242"/>
    </location>
</feature>
<feature type="region of interest" description="Disordered" evidence="1">
    <location>
        <begin position="281"/>
        <end position="341"/>
    </location>
</feature>
<keyword evidence="2" id="KW-0472">Membrane</keyword>
<keyword evidence="2" id="KW-1133">Transmembrane helix</keyword>
<evidence type="ECO:0000256" key="2">
    <source>
        <dbReference type="SAM" id="Phobius"/>
    </source>
</evidence>
<protein>
    <submittedName>
        <fullName evidence="4">Uncharacterized protein LOC101730987</fullName>
    </submittedName>
</protein>
<dbReference type="KEGG" id="xtr:101730987"/>
<evidence type="ECO:0000256" key="1">
    <source>
        <dbReference type="SAM" id="MobiDB-lite"/>
    </source>
</evidence>
<keyword evidence="2" id="KW-0812">Transmembrane</keyword>
<organism evidence="3 4">
    <name type="scientific">Xenopus tropicalis</name>
    <name type="common">Western clawed frog</name>
    <name type="synonym">Silurana tropicalis</name>
    <dbReference type="NCBI Taxonomy" id="8364"/>
    <lineage>
        <taxon>Eukaryota</taxon>
        <taxon>Metazoa</taxon>
        <taxon>Chordata</taxon>
        <taxon>Craniata</taxon>
        <taxon>Vertebrata</taxon>
        <taxon>Euteleostomi</taxon>
        <taxon>Amphibia</taxon>
        <taxon>Batrachia</taxon>
        <taxon>Anura</taxon>
        <taxon>Pipoidea</taxon>
        <taxon>Pipidae</taxon>
        <taxon>Xenopodinae</taxon>
        <taxon>Xenopus</taxon>
        <taxon>Silurana</taxon>
    </lineage>
</organism>
<feature type="transmembrane region" description="Helical" evidence="2">
    <location>
        <begin position="249"/>
        <end position="274"/>
    </location>
</feature>
<proteinExistence type="predicted"/>
<name>A0A8J1JWF3_XENTR</name>
<feature type="compositionally biased region" description="Polar residues" evidence="1">
    <location>
        <begin position="14"/>
        <end position="25"/>
    </location>
</feature>
<accession>A0A8J1JWF3</accession>
<dbReference type="OMA" id="ESHVANQ"/>
<dbReference type="AGR" id="Xenbase:XB-GENE-29084987"/>
<dbReference type="Proteomes" id="UP000008143">
    <property type="component" value="Chromosome 7"/>
</dbReference>
<dbReference type="OrthoDB" id="10488456at2759"/>
<gene>
    <name evidence="4 5" type="primary">LOC101730987</name>
</gene>
<reference evidence="4" key="1">
    <citation type="submission" date="2025-08" db="UniProtKB">
        <authorList>
            <consortium name="RefSeq"/>
        </authorList>
    </citation>
    <scope>IDENTIFICATION</scope>
    <source>
        <strain evidence="4">Nigerian</strain>
        <tissue evidence="4">Liver and blood</tissue>
    </source>
</reference>
<evidence type="ECO:0000313" key="5">
    <source>
        <dbReference type="Xenbase" id="XB-GENE-29084987"/>
    </source>
</evidence>
<dbReference type="RefSeq" id="XP_031762222.1">
    <property type="nucleotide sequence ID" value="XM_031906362.1"/>
</dbReference>
<keyword evidence="3" id="KW-1185">Reference proteome</keyword>
<dbReference type="GeneID" id="101730987"/>
<feature type="region of interest" description="Disordered" evidence="1">
    <location>
        <begin position="1"/>
        <end position="63"/>
    </location>
</feature>
<sequence>MVRYPVQEEGSIINKMTQTKETVSGSPDLKGSFHPQPPKPKKVKNDQTEEKNDTSYRIQSDSPIRALWRRRRNPVATKAKKRANGAPRFLRGTRQGINGLFTICIFMATIGGTIGDSIGESPTVCSAQVPIPKPPLVIRRDTTGNPSESHVANQSVTCPESVPFFQSFTICYLNKTWVDISSPIGDNGTCPALYVEYTEKEQRRNPPMHVQLMPVRRKQNESIESLSQNSTIETSASKRPTEPTKRHRYILIAFVACGTAAAFVLGGFFVVLCISRSCNKRKPKTRDYDPAQTLDTQIPMNNLSNEDGPGSNGHIPGSSNGAVHGGTVEADAEPQGTALQQ</sequence>
<dbReference type="Xenbase" id="XB-GENE-29084987">
    <property type="gene designation" value="LOC101730987"/>
</dbReference>
<dbReference type="AlphaFoldDB" id="A0A8J1JWF3"/>
<evidence type="ECO:0000313" key="4">
    <source>
        <dbReference type="RefSeq" id="XP_031762222.1"/>
    </source>
</evidence>
<feature type="compositionally biased region" description="Polar residues" evidence="1">
    <location>
        <begin position="293"/>
        <end position="305"/>
    </location>
</feature>
<feature type="compositionally biased region" description="Polar residues" evidence="1">
    <location>
        <begin position="222"/>
        <end position="238"/>
    </location>
</feature>
<evidence type="ECO:0000313" key="3">
    <source>
        <dbReference type="Proteomes" id="UP000008143"/>
    </source>
</evidence>